<evidence type="ECO:0000256" key="1">
    <source>
        <dbReference type="SAM" id="SignalP"/>
    </source>
</evidence>
<dbReference type="AlphaFoldDB" id="A0A3R5XYF2"/>
<accession>A0A3R5XYF2</accession>
<keyword evidence="1" id="KW-0732">Signal</keyword>
<reference evidence="2 3" key="1">
    <citation type="submission" date="2019-01" db="EMBL/GenBank/DDBJ databases">
        <title>Geovibrio thiophilus DSM 11263, complete genome.</title>
        <authorList>
            <person name="Spring S."/>
            <person name="Bunk B."/>
            <person name="Sproer C."/>
        </authorList>
    </citation>
    <scope>NUCLEOTIDE SEQUENCE [LARGE SCALE GENOMIC DNA]</scope>
    <source>
        <strain evidence="2 3">DSM 11263</strain>
    </source>
</reference>
<dbReference type="PROSITE" id="PS51257">
    <property type="entry name" value="PROKAR_LIPOPROTEIN"/>
    <property type="match status" value="1"/>
</dbReference>
<name>A0A3R5XYF2_9BACT</name>
<dbReference type="RefSeq" id="WP_128467605.1">
    <property type="nucleotide sequence ID" value="NZ_CP035108.1"/>
</dbReference>
<dbReference type="Proteomes" id="UP000287502">
    <property type="component" value="Chromosome"/>
</dbReference>
<dbReference type="KEGG" id="gtl:EP073_13045"/>
<feature type="signal peptide" evidence="1">
    <location>
        <begin position="1"/>
        <end position="17"/>
    </location>
</feature>
<protein>
    <recommendedName>
        <fullName evidence="4">Lipocalin-like domain-containing protein</fullName>
    </recommendedName>
</protein>
<keyword evidence="3" id="KW-1185">Reference proteome</keyword>
<feature type="chain" id="PRO_5018618924" description="Lipocalin-like domain-containing protein" evidence="1">
    <location>
        <begin position="18"/>
        <end position="159"/>
    </location>
</feature>
<proteinExistence type="predicted"/>
<dbReference type="EMBL" id="CP035108">
    <property type="protein sequence ID" value="QAR34300.1"/>
    <property type="molecule type" value="Genomic_DNA"/>
</dbReference>
<sequence length="159" mass="17334">MNYLKAFILLLTTVVLAACGGSSGGSGDDVAPISAPYTGMYVFDSLLVTADNGSIDSESCDPFEAEFSYSPERSIGKIQCGIYSDESLYYYIDTADSGEWVSCEEVQFTVTGDYTAEITYSCTDYLDEVYLAVGSVTKVGDSFTVLTDENYWEDSDEPR</sequence>
<evidence type="ECO:0000313" key="2">
    <source>
        <dbReference type="EMBL" id="QAR34300.1"/>
    </source>
</evidence>
<evidence type="ECO:0008006" key="4">
    <source>
        <dbReference type="Google" id="ProtNLM"/>
    </source>
</evidence>
<evidence type="ECO:0000313" key="3">
    <source>
        <dbReference type="Proteomes" id="UP000287502"/>
    </source>
</evidence>
<organism evidence="2 3">
    <name type="scientific">Geovibrio thiophilus</name>
    <dbReference type="NCBI Taxonomy" id="139438"/>
    <lineage>
        <taxon>Bacteria</taxon>
        <taxon>Pseudomonadati</taxon>
        <taxon>Deferribacterota</taxon>
        <taxon>Deferribacteres</taxon>
        <taxon>Deferribacterales</taxon>
        <taxon>Geovibrionaceae</taxon>
        <taxon>Geovibrio</taxon>
    </lineage>
</organism>
<gene>
    <name evidence="2" type="ORF">EP073_13045</name>
</gene>